<keyword evidence="8 9" id="KW-0998">Cell outer membrane</keyword>
<evidence type="ECO:0000256" key="9">
    <source>
        <dbReference type="PROSITE-ProRule" id="PRU01360"/>
    </source>
</evidence>
<evidence type="ECO:0000256" key="4">
    <source>
        <dbReference type="ARBA" id="ARBA00022452"/>
    </source>
</evidence>
<organism evidence="15 16">
    <name type="scientific">Brevundimonas intermedia</name>
    <dbReference type="NCBI Taxonomy" id="74315"/>
    <lineage>
        <taxon>Bacteria</taxon>
        <taxon>Pseudomonadati</taxon>
        <taxon>Pseudomonadota</taxon>
        <taxon>Alphaproteobacteria</taxon>
        <taxon>Caulobacterales</taxon>
        <taxon>Caulobacteraceae</taxon>
        <taxon>Brevundimonas</taxon>
    </lineage>
</organism>
<name>A0ABQ5T6P0_9CAUL</name>
<keyword evidence="16" id="KW-1185">Reference proteome</keyword>
<evidence type="ECO:0000256" key="8">
    <source>
        <dbReference type="ARBA" id="ARBA00023237"/>
    </source>
</evidence>
<evidence type="ECO:0000256" key="6">
    <source>
        <dbReference type="ARBA" id="ARBA00023077"/>
    </source>
</evidence>
<dbReference type="RefSeq" id="WP_271164713.1">
    <property type="nucleotide sequence ID" value="NZ_BSFD01000003.1"/>
</dbReference>
<protein>
    <submittedName>
        <fullName evidence="15">TonB-dependent heme/hemoglobin receptor family protein</fullName>
    </submittedName>
</protein>
<dbReference type="Pfam" id="PF00593">
    <property type="entry name" value="TonB_dep_Rec_b-barrel"/>
    <property type="match status" value="1"/>
</dbReference>
<reference evidence="15" key="2">
    <citation type="submission" date="2023-01" db="EMBL/GenBank/DDBJ databases">
        <authorList>
            <person name="Sun Q."/>
            <person name="Evtushenko L."/>
        </authorList>
    </citation>
    <scope>NUCLEOTIDE SEQUENCE</scope>
    <source>
        <strain evidence="15">VKM B-1499</strain>
    </source>
</reference>
<sequence length="701" mass="75372">MTSPLANPLNRRLLGASALALVLSASGQAFAQTTPQTDETDDATTQLSLGKIVVSAGVEKIATDTPQAVTVLNQDDIDDTQASTIGDLLDDVPGVYTAGGASNLGQTFNIRGMTSNRGEVLMLVDGVENYFEGYRMGAFFSEPELYKRVEVLRGPSSSTLYGSGALAGVINFTTKDASDFLTGDDRFALRTRFGYESNGDGKLGSIIMATRPTEDVDLLIALNGRTSDDYEDGNGDVVTPSDASANSVLAKARYYIGGDRKHSVWASAQVWESDSYQLYDQITGFTAFGTVRRRTRDEAFAVGYDNSFEGNDLLDLKAQVSVSETLTDQDGIALASSLGYASEYSYSTVQARLENTSKFTLSPDWTAFVTAGLQYYSQERRNPRYKADGSPLSNGATTHPEGDTTRYGGFVQAEILWRDKLVITPGLRIDHTELSPGAGVVVGGGSTAVPEDATNTGYSPKLAVLYNLTDYLNVFGSVAHTERMPILDEVYSRSGTAPVNLNLDPEKSDNYELGASLTLRGLATSSDRLNAKLTAFNNTVENLITSASATSGYFINVGEAKYEGFEVEAEYATRSLFARASYATVDATNETTGVLLNTRPADELNLNLGYVLNSLDLTVGWRGEFVSGITNYNATTGAVSSTVDSYNVHDLYATWRPRSGSLAGMDVRVSVDNVLDDYVKNNLASFAGQGRSFKLSLGKTF</sequence>
<dbReference type="Pfam" id="PF07715">
    <property type="entry name" value="Plug"/>
    <property type="match status" value="1"/>
</dbReference>
<comment type="subcellular location">
    <subcellularLocation>
        <location evidence="1 9">Cell outer membrane</location>
        <topology evidence="1 9">Multi-pass membrane protein</topology>
    </subcellularLocation>
</comment>
<dbReference type="InterPro" id="IPR039426">
    <property type="entry name" value="TonB-dep_rcpt-like"/>
</dbReference>
<feature type="region of interest" description="Disordered" evidence="11">
    <location>
        <begin position="384"/>
        <end position="404"/>
    </location>
</feature>
<dbReference type="InterPro" id="IPR000531">
    <property type="entry name" value="Beta-barrel_TonB"/>
</dbReference>
<dbReference type="Gene3D" id="2.40.170.20">
    <property type="entry name" value="TonB-dependent receptor, beta-barrel domain"/>
    <property type="match status" value="1"/>
</dbReference>
<dbReference type="InterPro" id="IPR012910">
    <property type="entry name" value="Plug_dom"/>
</dbReference>
<gene>
    <name evidence="15" type="ORF">GCM10017620_14300</name>
</gene>
<evidence type="ECO:0000256" key="7">
    <source>
        <dbReference type="ARBA" id="ARBA00023136"/>
    </source>
</evidence>
<feature type="domain" description="TonB-dependent receptor plug" evidence="14">
    <location>
        <begin position="63"/>
        <end position="169"/>
    </location>
</feature>
<dbReference type="PANTHER" id="PTHR30069">
    <property type="entry name" value="TONB-DEPENDENT OUTER MEMBRANE RECEPTOR"/>
    <property type="match status" value="1"/>
</dbReference>
<dbReference type="CDD" id="cd01347">
    <property type="entry name" value="ligand_gated_channel"/>
    <property type="match status" value="1"/>
</dbReference>
<dbReference type="PANTHER" id="PTHR30069:SF41">
    <property type="entry name" value="HEME_HEMOPEXIN UTILIZATION PROTEIN C"/>
    <property type="match status" value="1"/>
</dbReference>
<keyword evidence="7 9" id="KW-0472">Membrane</keyword>
<evidence type="ECO:0000256" key="2">
    <source>
        <dbReference type="ARBA" id="ARBA00009810"/>
    </source>
</evidence>
<proteinExistence type="inferred from homology"/>
<evidence type="ECO:0000256" key="1">
    <source>
        <dbReference type="ARBA" id="ARBA00004571"/>
    </source>
</evidence>
<accession>A0ABQ5T6P0</accession>
<dbReference type="NCBIfam" id="TIGR01785">
    <property type="entry name" value="TonB-hemin"/>
    <property type="match status" value="1"/>
</dbReference>
<dbReference type="Proteomes" id="UP001143509">
    <property type="component" value="Unassembled WGS sequence"/>
</dbReference>
<dbReference type="PROSITE" id="PS52016">
    <property type="entry name" value="TONB_DEPENDENT_REC_3"/>
    <property type="match status" value="1"/>
</dbReference>
<comment type="caution">
    <text evidence="15">The sequence shown here is derived from an EMBL/GenBank/DDBJ whole genome shotgun (WGS) entry which is preliminary data.</text>
</comment>
<feature type="signal peptide" evidence="12">
    <location>
        <begin position="1"/>
        <end position="31"/>
    </location>
</feature>
<evidence type="ECO:0000259" key="13">
    <source>
        <dbReference type="Pfam" id="PF00593"/>
    </source>
</evidence>
<dbReference type="SUPFAM" id="SSF56935">
    <property type="entry name" value="Porins"/>
    <property type="match status" value="1"/>
</dbReference>
<comment type="similarity">
    <text evidence="2 9 10">Belongs to the TonB-dependent receptor family.</text>
</comment>
<dbReference type="EMBL" id="BSFD01000003">
    <property type="protein sequence ID" value="GLK48457.1"/>
    <property type="molecule type" value="Genomic_DNA"/>
</dbReference>
<evidence type="ECO:0000256" key="5">
    <source>
        <dbReference type="ARBA" id="ARBA00022692"/>
    </source>
</evidence>
<keyword evidence="12" id="KW-0732">Signal</keyword>
<dbReference type="InterPro" id="IPR036942">
    <property type="entry name" value="Beta-barrel_TonB_sf"/>
</dbReference>
<keyword evidence="6 10" id="KW-0798">TonB box</keyword>
<evidence type="ECO:0000313" key="15">
    <source>
        <dbReference type="EMBL" id="GLK48457.1"/>
    </source>
</evidence>
<keyword evidence="3 9" id="KW-0813">Transport</keyword>
<dbReference type="InterPro" id="IPR037066">
    <property type="entry name" value="Plug_dom_sf"/>
</dbReference>
<dbReference type="Gene3D" id="2.170.130.10">
    <property type="entry name" value="TonB-dependent receptor, plug domain"/>
    <property type="match status" value="1"/>
</dbReference>
<evidence type="ECO:0000313" key="16">
    <source>
        <dbReference type="Proteomes" id="UP001143509"/>
    </source>
</evidence>
<evidence type="ECO:0000259" key="14">
    <source>
        <dbReference type="Pfam" id="PF07715"/>
    </source>
</evidence>
<keyword evidence="15" id="KW-0675">Receptor</keyword>
<evidence type="ECO:0000256" key="12">
    <source>
        <dbReference type="SAM" id="SignalP"/>
    </source>
</evidence>
<dbReference type="InterPro" id="IPR011276">
    <property type="entry name" value="TonB_haem/Hb_rcpt"/>
</dbReference>
<reference evidence="15" key="1">
    <citation type="journal article" date="2014" name="Int. J. Syst. Evol. Microbiol.">
        <title>Complete genome of a new Firmicutes species belonging to the dominant human colonic microbiota ('Ruminococcus bicirculans') reveals two chromosomes and a selective capacity to utilize plant glucans.</title>
        <authorList>
            <consortium name="NISC Comparative Sequencing Program"/>
            <person name="Wegmann U."/>
            <person name="Louis P."/>
            <person name="Goesmann A."/>
            <person name="Henrissat B."/>
            <person name="Duncan S.H."/>
            <person name="Flint H.J."/>
        </authorList>
    </citation>
    <scope>NUCLEOTIDE SEQUENCE</scope>
    <source>
        <strain evidence="15">VKM B-1499</strain>
    </source>
</reference>
<keyword evidence="5 9" id="KW-0812">Transmembrane</keyword>
<evidence type="ECO:0000256" key="11">
    <source>
        <dbReference type="SAM" id="MobiDB-lite"/>
    </source>
</evidence>
<evidence type="ECO:0000256" key="3">
    <source>
        <dbReference type="ARBA" id="ARBA00022448"/>
    </source>
</evidence>
<evidence type="ECO:0000256" key="10">
    <source>
        <dbReference type="RuleBase" id="RU003357"/>
    </source>
</evidence>
<feature type="chain" id="PRO_5046380289" evidence="12">
    <location>
        <begin position="32"/>
        <end position="701"/>
    </location>
</feature>
<keyword evidence="4 9" id="KW-1134">Transmembrane beta strand</keyword>
<feature type="domain" description="TonB-dependent receptor-like beta-barrel" evidence="13">
    <location>
        <begin position="253"/>
        <end position="674"/>
    </location>
</feature>